<evidence type="ECO:0000313" key="3">
    <source>
        <dbReference type="Proteomes" id="UP001500610"/>
    </source>
</evidence>
<keyword evidence="3" id="KW-1185">Reference proteome</keyword>
<reference evidence="3" key="1">
    <citation type="journal article" date="2019" name="Int. J. Syst. Evol. Microbiol.">
        <title>The Global Catalogue of Microorganisms (GCM) 10K type strain sequencing project: providing services to taxonomists for standard genome sequencing and annotation.</title>
        <authorList>
            <consortium name="The Broad Institute Genomics Platform"/>
            <consortium name="The Broad Institute Genome Sequencing Center for Infectious Disease"/>
            <person name="Wu L."/>
            <person name="Ma J."/>
        </authorList>
    </citation>
    <scope>NUCLEOTIDE SEQUENCE [LARGE SCALE GENOMIC DNA]</scope>
    <source>
        <strain evidence="3">JCM 17657</strain>
    </source>
</reference>
<gene>
    <name evidence="2" type="ORF">GCM10023257_25970</name>
</gene>
<evidence type="ECO:0000256" key="1">
    <source>
        <dbReference type="SAM" id="MobiDB-lite"/>
    </source>
</evidence>
<evidence type="ECO:0000313" key="2">
    <source>
        <dbReference type="EMBL" id="GAA4985526.1"/>
    </source>
</evidence>
<proteinExistence type="predicted"/>
<name>A0ABP9I345_9ACTN</name>
<protein>
    <submittedName>
        <fullName evidence="2">Uncharacterized protein</fullName>
    </submittedName>
</protein>
<comment type="caution">
    <text evidence="2">The sequence shown here is derived from an EMBL/GenBank/DDBJ whole genome shotgun (WGS) entry which is preliminary data.</text>
</comment>
<feature type="region of interest" description="Disordered" evidence="1">
    <location>
        <begin position="1"/>
        <end position="29"/>
    </location>
</feature>
<dbReference type="EMBL" id="BAABIV010000011">
    <property type="protein sequence ID" value="GAA4985526.1"/>
    <property type="molecule type" value="Genomic_DNA"/>
</dbReference>
<sequence>MPEPSGTASAPGPEGPGGDTAETAPGAPFPACGAAGAAPGAGWIVKDAVFPARAAAGVVTGVLAAVNRAVGDTAPWAGAAPYGVITAPAARAPASPVARRVRSHGVTFVTPSRW</sequence>
<dbReference type="Proteomes" id="UP001500610">
    <property type="component" value="Unassembled WGS sequence"/>
</dbReference>
<accession>A0ABP9I345</accession>
<organism evidence="2 3">
    <name type="scientific">Streptomyces hyderabadensis</name>
    <dbReference type="NCBI Taxonomy" id="598549"/>
    <lineage>
        <taxon>Bacteria</taxon>
        <taxon>Bacillati</taxon>
        <taxon>Actinomycetota</taxon>
        <taxon>Actinomycetes</taxon>
        <taxon>Kitasatosporales</taxon>
        <taxon>Streptomycetaceae</taxon>
        <taxon>Streptomyces</taxon>
    </lineage>
</organism>